<organism evidence="1">
    <name type="scientific">hydrocarbon metagenome</name>
    <dbReference type="NCBI Taxonomy" id="938273"/>
    <lineage>
        <taxon>unclassified sequences</taxon>
        <taxon>metagenomes</taxon>
        <taxon>ecological metagenomes</taxon>
    </lineage>
</organism>
<dbReference type="SUPFAM" id="SSF47162">
    <property type="entry name" value="Apolipoprotein"/>
    <property type="match status" value="1"/>
</dbReference>
<sequence>MENKEIVKQMIDLHKTSFGNFFSTMVTLQDRAEKIMKSFVDQTPGITDEGKKVMDQLNSMYKKNRDDFKNAVDEGYEKVEVFFDGSATAMFQDQTKKIFDLFSYQKNWMPFDFMKHMEELAAMYKKGYDEFNKQIDKNLQRMGQFSSVANKPQTKSK</sequence>
<dbReference type="EMBL" id="LNQE01000974">
    <property type="protein sequence ID" value="KUG22324.1"/>
    <property type="molecule type" value="Genomic_DNA"/>
</dbReference>
<reference evidence="1" key="1">
    <citation type="journal article" date="2015" name="Proc. Natl. Acad. Sci. U.S.A.">
        <title>Networks of energetic and metabolic interactions define dynamics in microbial communities.</title>
        <authorList>
            <person name="Embree M."/>
            <person name="Liu J.K."/>
            <person name="Al-Bassam M.M."/>
            <person name="Zengler K."/>
        </authorList>
    </citation>
    <scope>NUCLEOTIDE SEQUENCE</scope>
</reference>
<protein>
    <submittedName>
        <fullName evidence="1">Uncharacterized protein</fullName>
    </submittedName>
</protein>
<dbReference type="AlphaFoldDB" id="A0A0W8FNE7"/>
<name>A0A0W8FNE7_9ZZZZ</name>
<evidence type="ECO:0000313" key="1">
    <source>
        <dbReference type="EMBL" id="KUG22324.1"/>
    </source>
</evidence>
<gene>
    <name evidence="1" type="ORF">ASZ90_007863</name>
</gene>
<accession>A0A0W8FNE7</accession>
<proteinExistence type="predicted"/>
<comment type="caution">
    <text evidence="1">The sequence shown here is derived from an EMBL/GenBank/DDBJ whole genome shotgun (WGS) entry which is preliminary data.</text>
</comment>